<dbReference type="Pfam" id="PF07995">
    <property type="entry name" value="GSDH"/>
    <property type="match status" value="1"/>
</dbReference>
<dbReference type="Proteomes" id="UP000182977">
    <property type="component" value="Chromosome I"/>
</dbReference>
<protein>
    <submittedName>
        <fullName evidence="5">Glucose/arabinose dehydrogenase, beta-propeller fold</fullName>
    </submittedName>
</protein>
<dbReference type="OrthoDB" id="176168at2"/>
<dbReference type="Gene3D" id="3.30.1920.20">
    <property type="match status" value="1"/>
</dbReference>
<dbReference type="InterPro" id="IPR011042">
    <property type="entry name" value="6-blade_b-propeller_TolB-like"/>
</dbReference>
<dbReference type="Gene3D" id="2.60.120.560">
    <property type="entry name" value="Exo-inulinase, domain 1"/>
    <property type="match status" value="2"/>
</dbReference>
<organism evidence="5 6">
    <name type="scientific">Jiangella alkaliphila</name>
    <dbReference type="NCBI Taxonomy" id="419479"/>
    <lineage>
        <taxon>Bacteria</taxon>
        <taxon>Bacillati</taxon>
        <taxon>Actinomycetota</taxon>
        <taxon>Actinomycetes</taxon>
        <taxon>Jiangellales</taxon>
        <taxon>Jiangellaceae</taxon>
        <taxon>Jiangella</taxon>
    </lineage>
</organism>
<feature type="domain" description="3-keto-alpha-glucoside-1,2-lyase/3-keto-2-hydroxy-glucal hydratase" evidence="3">
    <location>
        <begin position="739"/>
        <end position="927"/>
    </location>
</feature>
<evidence type="ECO:0000256" key="2">
    <source>
        <dbReference type="SAM" id="SignalP"/>
    </source>
</evidence>
<proteinExistence type="predicted"/>
<dbReference type="RefSeq" id="WP_046769395.1">
    <property type="nucleotide sequence ID" value="NZ_KQ061232.1"/>
</dbReference>
<dbReference type="InterPro" id="IPR012938">
    <property type="entry name" value="Glc/Sorbosone_DH"/>
</dbReference>
<evidence type="ECO:0000259" key="4">
    <source>
        <dbReference type="Pfam" id="PF07995"/>
    </source>
</evidence>
<feature type="region of interest" description="Disordered" evidence="1">
    <location>
        <begin position="211"/>
        <end position="232"/>
    </location>
</feature>
<dbReference type="PANTHER" id="PTHR19328:SF75">
    <property type="entry name" value="ALDOSE SUGAR DEHYDROGENASE YLII"/>
    <property type="match status" value="1"/>
</dbReference>
<dbReference type="Gene3D" id="2.120.10.30">
    <property type="entry name" value="TolB, C-terminal domain"/>
    <property type="match status" value="1"/>
</dbReference>
<dbReference type="SUPFAM" id="SSF50952">
    <property type="entry name" value="Soluble quinoprotein glucose dehydrogenase"/>
    <property type="match status" value="1"/>
</dbReference>
<dbReference type="SUPFAM" id="SSF49899">
    <property type="entry name" value="Concanavalin A-like lectins/glucanases"/>
    <property type="match status" value="1"/>
</dbReference>
<dbReference type="Gene3D" id="2.60.120.200">
    <property type="match status" value="1"/>
</dbReference>
<dbReference type="Gene3D" id="2.60.40.420">
    <property type="entry name" value="Cupredoxins - blue copper proteins"/>
    <property type="match status" value="1"/>
</dbReference>
<dbReference type="EMBL" id="LT629791">
    <property type="protein sequence ID" value="SDU50609.1"/>
    <property type="molecule type" value="Genomic_DNA"/>
</dbReference>
<evidence type="ECO:0000259" key="3">
    <source>
        <dbReference type="Pfam" id="PF06439"/>
    </source>
</evidence>
<gene>
    <name evidence="5" type="ORF">SAMN04488563_2239</name>
</gene>
<dbReference type="InterPro" id="IPR010496">
    <property type="entry name" value="AL/BT2_dom"/>
</dbReference>
<feature type="chain" id="PRO_5009277165" evidence="2">
    <location>
        <begin position="28"/>
        <end position="1513"/>
    </location>
</feature>
<evidence type="ECO:0000313" key="6">
    <source>
        <dbReference type="Proteomes" id="UP000182977"/>
    </source>
</evidence>
<accession>A0A1H2J2I2</accession>
<dbReference type="InterPro" id="IPR058094">
    <property type="entry name" value="Ig-like_OmpL47-like"/>
</dbReference>
<dbReference type="PANTHER" id="PTHR19328">
    <property type="entry name" value="HEDGEHOG-INTERACTING PROTEIN"/>
    <property type="match status" value="1"/>
</dbReference>
<reference evidence="6" key="1">
    <citation type="submission" date="2016-10" db="EMBL/GenBank/DDBJ databases">
        <authorList>
            <person name="Varghese N."/>
            <person name="Submissions S."/>
        </authorList>
    </citation>
    <scope>NUCLEOTIDE SEQUENCE [LARGE SCALE GENOMIC DNA]</scope>
    <source>
        <strain evidence="6">DSM 45079</strain>
    </source>
</reference>
<dbReference type="GO" id="GO:0016787">
    <property type="term" value="F:hydrolase activity"/>
    <property type="evidence" value="ECO:0007669"/>
    <property type="project" value="InterPro"/>
</dbReference>
<dbReference type="STRING" id="419479.SAMN04488563_2239"/>
<dbReference type="SUPFAM" id="SSF49503">
    <property type="entry name" value="Cupredoxins"/>
    <property type="match status" value="1"/>
</dbReference>
<dbReference type="NCBIfam" id="NF047446">
    <property type="entry name" value="barrel_OmpL47"/>
    <property type="match status" value="1"/>
</dbReference>
<evidence type="ECO:0000313" key="5">
    <source>
        <dbReference type="EMBL" id="SDU50609.1"/>
    </source>
</evidence>
<name>A0A1H2J2I2_9ACTN</name>
<feature type="signal peptide" evidence="2">
    <location>
        <begin position="1"/>
        <end position="27"/>
    </location>
</feature>
<keyword evidence="2" id="KW-0732">Signal</keyword>
<dbReference type="Pfam" id="PF06439">
    <property type="entry name" value="3keto-disac_hyd"/>
    <property type="match status" value="2"/>
</dbReference>
<feature type="domain" description="Glucose/Sorbosone dehydrogenase" evidence="4">
    <location>
        <begin position="59"/>
        <end position="337"/>
    </location>
</feature>
<keyword evidence="6" id="KW-1185">Reference proteome</keyword>
<feature type="domain" description="3-keto-alpha-glucoside-1,2-lyase/3-keto-2-hydroxy-glucal hydratase" evidence="3">
    <location>
        <begin position="943"/>
        <end position="1120"/>
    </location>
</feature>
<sequence length="1513" mass="164921">MVGKRSTSLLLFLALLLSVLVSAPATAQTAEAPAEPGGTFAELSAADQFEKTLVAPGISQPMNMDIADDGRVYMTSRDGVIRVYHPHMGHVGVVGELDVFDDHPLPQNPDFEGSKNQEGGLLGLALDPGFATNGWVYVYYTTRAENAHYLSRFVIENDQLDVESEIVMLKVPYNKTNCCHVAGDVDFDSAGNLYLSTGDESPPDLNQQYSPLDSRPTHWYNDDRRTSGNTNDLRGKVLRITPQDDGTYAIPDGNLFTGDEEGGGKTRAEIFAMGFRNPFRISLDPATDRLHIGNYGPDRLGDWTERGPWGFDQYMATSEAANFGYPFCIGNNYPYRPWDYATNQPLGDFYDCENGPVNDSPNNTGLDQLPPVTPATIYYPRSWAGWPESWVGWPAQELNPIPEPFLNMGSGAGGPMSGPVYRYDAALQSDTKFPEHYDGRWFLLDFHRGHVKTADLDENEQVEAIDDFMPGQTWSGLMDGEFGPDGSLYVLEGGAFGNSPNAGLYRVDYVPDTGPGQCVTDDFAGTELDRERWPTIVRENPDGYRQTDGALEIDMLQGDMISNHLSGNINTTAQNLIMTPVPDGNWEATVTVDLPAESVSHDQAGFIIYADDQNFTKAAYFPPYGSAVDGRMEYLFHQNGEIRYQGGVDNPTITNAPRTLHLRLSGDGENVRAAYSRDGVTWVNVGRPAPISQYEAPQFGFFAAHGPNAIETPLTATFSDYSLCVPEEPACAAPQPDEGYRPLWDGATLTGWNQSGPGGFAIVPDGERAGSCALESVGDPAGLGMLWHEEEFESYRLHLDFKAVAEDDNSGVFFGFPDPGDDPYVAVRQGYEIQIDDTGGSPGAADSSKTGSVYTFQAPTSFPTVAGEWNEMEIEVEDPMVRVWINDVLVNEYENPEGSGRDLASGFVGIQNNRVSDNVFFRDIWIKELGDTQCPEPQAPPAGFAPLYDGETLDGWTMAGPGGFEIDECGLLEPFGGMGLLWYDEQTFSDYVMRVDFRVKAPTDNSGVFVRFPDPQGDPGRPVNEGHEVQIYDGTDDPMTRTGAIYNFAPADPLATNPIGEWNTMEIEVIGQEYRVTLNGVEVTTFTGDGTRPLEGFVGLQNHSAGQAAGESVEFRNVWINEIEDELTVDATVDPAEPDGAGGWYVSPVTLGLESNDPDAELYWRPRTDETEWRTWTEPVVFDQDGVYNIDYKAVVPGDGGEPAEKEILVGSGGFGFSETDFSVRQGDTVKFQYVPGYAHDVVITDENGEVLASRPLGDDWEDDPFFFDAADVGTYYVYCTPHSNRPDPDDPTTWAGMVATFEVTPSTGEPPVETGIEEIEFLVDQTGPATTASLAGEQSGDVYTGPVTVTLAAQDATSGVAETQHRMAGEEEPAVYDEPITVTEPGDYAVEFRSVDVAGNAEDWQTVEFTIDDGGPSACPAPDPRETVMIGEHDSGVPSYALDDGCTVNDLILDEGEWNSHGAFVRHVGEVTDQLVTDGVLSGRERGAIVRAAAGSDIGHQGASRRMSWSMS</sequence>
<dbReference type="InterPro" id="IPR013320">
    <property type="entry name" value="ConA-like_dom_sf"/>
</dbReference>
<evidence type="ECO:0000256" key="1">
    <source>
        <dbReference type="SAM" id="MobiDB-lite"/>
    </source>
</evidence>
<dbReference type="InterPro" id="IPR011041">
    <property type="entry name" value="Quinoprot_gluc/sorb_DH_b-prop"/>
</dbReference>
<dbReference type="InterPro" id="IPR008972">
    <property type="entry name" value="Cupredoxin"/>
</dbReference>